<keyword evidence="4" id="KW-1185">Reference proteome</keyword>
<protein>
    <submittedName>
        <fullName evidence="3">TolC family protein</fullName>
    </submittedName>
</protein>
<feature type="signal peptide" evidence="2">
    <location>
        <begin position="1"/>
        <end position="26"/>
    </location>
</feature>
<dbReference type="InterPro" id="IPR010131">
    <property type="entry name" value="MdtP/NodT-like"/>
</dbReference>
<dbReference type="Proteomes" id="UP001562065">
    <property type="component" value="Unassembled WGS sequence"/>
</dbReference>
<dbReference type="RefSeq" id="WP_369455541.1">
    <property type="nucleotide sequence ID" value="NZ_JBGCUO010000001.1"/>
</dbReference>
<reference evidence="3 4" key="1">
    <citation type="submission" date="2024-07" db="EMBL/GenBank/DDBJ databases">
        <authorList>
            <person name="Ren Q."/>
        </authorList>
    </citation>
    <scope>NUCLEOTIDE SEQUENCE [LARGE SCALE GENOMIC DNA]</scope>
    <source>
        <strain evidence="3 4">REN37</strain>
    </source>
</reference>
<evidence type="ECO:0000313" key="3">
    <source>
        <dbReference type="EMBL" id="MEY1662305.1"/>
    </source>
</evidence>
<keyword evidence="2" id="KW-0732">Signal</keyword>
<feature type="chain" id="PRO_5046357827" evidence="2">
    <location>
        <begin position="27"/>
        <end position="411"/>
    </location>
</feature>
<evidence type="ECO:0000313" key="4">
    <source>
        <dbReference type="Proteomes" id="UP001562065"/>
    </source>
</evidence>
<dbReference type="Gene3D" id="1.20.1600.10">
    <property type="entry name" value="Outer membrane efflux proteins (OEP)"/>
    <property type="match status" value="1"/>
</dbReference>
<name>A0ABV4AI39_9GAMM</name>
<accession>A0ABV4AI39</accession>
<comment type="caution">
    <text evidence="3">The sequence shown here is derived from an EMBL/GenBank/DDBJ whole genome shotgun (WGS) entry which is preliminary data.</text>
</comment>
<dbReference type="EMBL" id="JBGCUO010000001">
    <property type="protein sequence ID" value="MEY1662305.1"/>
    <property type="molecule type" value="Genomic_DNA"/>
</dbReference>
<evidence type="ECO:0000256" key="2">
    <source>
        <dbReference type="SAM" id="SignalP"/>
    </source>
</evidence>
<sequence>MFHPVMRRCAAVAACLALLGPAPALAAPFQQWLDQQLRQHPAMTAAERLRDAGDAEADDLSRPRYNPDLTSQYEREGDANNYRIGLSQTIDVWGKRRGAEHVAQATRDSAALVYAERWAQRRTDALQALVAWRAAAQRAELAAEQEQQLGTLLSDIERRRQVGDLGAADSALATLSSARVLADTAAVQAELGRSEMELQALLPAFSPTAPVPIPDALWSLPAAEHASAASQHPRLLAARAQWQQLQQLAQQARREYRADPTVGLNAGRSGDDSVIGVEVSIPLNLRDRYSARQRLADQQALAAEADYQSLERELQFAAAAAASARDRYRERLDQWQQRVAAPLARSATLLHRQWQQGDLSTADYLQALQQRREGLQAGIELEAAWHTAYLDWLRDSGQLDAALAALTEQGL</sequence>
<proteinExistence type="predicted"/>
<organism evidence="3 4">
    <name type="scientific">Isoalcanivorax beigongshangi</name>
    <dbReference type="NCBI Taxonomy" id="3238810"/>
    <lineage>
        <taxon>Bacteria</taxon>
        <taxon>Pseudomonadati</taxon>
        <taxon>Pseudomonadota</taxon>
        <taxon>Gammaproteobacteria</taxon>
        <taxon>Oceanospirillales</taxon>
        <taxon>Alcanivoracaceae</taxon>
        <taxon>Isoalcanivorax</taxon>
    </lineage>
</organism>
<feature type="coiled-coil region" evidence="1">
    <location>
        <begin position="293"/>
        <end position="338"/>
    </location>
</feature>
<dbReference type="PANTHER" id="PTHR30203:SF24">
    <property type="entry name" value="BLR4935 PROTEIN"/>
    <property type="match status" value="1"/>
</dbReference>
<evidence type="ECO:0000256" key="1">
    <source>
        <dbReference type="SAM" id="Coils"/>
    </source>
</evidence>
<dbReference type="SUPFAM" id="SSF56954">
    <property type="entry name" value="Outer membrane efflux proteins (OEP)"/>
    <property type="match status" value="1"/>
</dbReference>
<gene>
    <name evidence="3" type="ORF">AB5I84_09120</name>
</gene>
<dbReference type="PANTHER" id="PTHR30203">
    <property type="entry name" value="OUTER MEMBRANE CATION EFFLUX PROTEIN"/>
    <property type="match status" value="1"/>
</dbReference>
<keyword evidence="1" id="KW-0175">Coiled coil</keyword>